<sequence length="610" mass="64096">MRFWRNVVPISCTLIALIFSFCISTSIYGPTSFEVQAKSVEIPSHQGKYHNFETNAQNMAKKYRDATGEKVPNQYIVVLKDDDILSSTNSPAVEAMKQGAGLRHIFDHSLHGFAMKVPNDKVLQAVMKIPEVDYVQPDIKVTAFVQSLPTGIDRADGDLSSTKSGDGSGVVDVDIGIMDTGIDLNHPDLNVYRQVSFISGTSSGNDDNGHGTAVAGVAAAKDNSQGVVGVAPGARLWAIKVLDSNGIGFMSDLIEGIDYVTQHAKEIEVVNLSFGGDGSSDAFHTAISKSVSAGVTYVVAAGNEAKDASSIIPASFSEVIAVSAIVDTDGKCGAKSSISTTAGKDDTFASFSNYGSVIDIAAPGVLIKTTTKGDSYTSFTGTSAATPHVAGAAALYKSQHPEATPSDISSVLRSLGSSPATTCDGNGHGYFTGDRDNNAEPLLYIGRGSSPSPSQYSCTANLPVSGVTSNGNDAGYPPSNVLDNNRSTRWSNLGIGSWIRTDLGSTKNICSVDIAWLKGNERRYNFVIATSTDGTTFTTKFTGTSSGTTLNSERYSFSSTNARYVKATVNGNTANNIAHINELDIFGPSVVSLSFISSLTYSASDPVDNP</sequence>
<dbReference type="InterPro" id="IPR008979">
    <property type="entry name" value="Galactose-bd-like_sf"/>
</dbReference>
<dbReference type="InterPro" id="IPR000421">
    <property type="entry name" value="FA58C"/>
</dbReference>
<keyword evidence="3" id="KW-0378">Hydrolase</keyword>
<feature type="domain" description="F5/8 type C" evidence="5">
    <location>
        <begin position="439"/>
        <end position="588"/>
    </location>
</feature>
<dbReference type="InterPro" id="IPR023828">
    <property type="entry name" value="Peptidase_S8_Ser-AS"/>
</dbReference>
<accession>D7GN83</accession>
<dbReference type="PROSITE" id="PS00136">
    <property type="entry name" value="SUBTILASE_ASP"/>
    <property type="match status" value="1"/>
</dbReference>
<dbReference type="GO" id="GO:0004252">
    <property type="term" value="F:serine-type endopeptidase activity"/>
    <property type="evidence" value="ECO:0007669"/>
    <property type="project" value="InterPro"/>
</dbReference>
<organism evidence="6">
    <name type="scientific">uncultured organism</name>
    <dbReference type="NCBI Taxonomy" id="155900"/>
    <lineage>
        <taxon>unclassified sequences</taxon>
        <taxon>environmental samples</taxon>
    </lineage>
</organism>
<reference evidence="6" key="1">
    <citation type="journal article" date="2011" name="Microb. Biotechnol.">
        <title>Enzymes for the laundry industries: tapping the vast metagenomic pool of alkaline proteases.</title>
        <authorList>
            <person name="Niehaus F."/>
            <person name="Gabor E."/>
            <person name="Wieland S."/>
            <person name="Siegert P."/>
            <person name="Maurer K.H."/>
            <person name="Eck J."/>
        </authorList>
    </citation>
    <scope>NUCLEOTIDE SEQUENCE</scope>
    <source>
        <strain evidence="6">S247_M16_M19</strain>
    </source>
</reference>
<keyword evidence="4" id="KW-0720">Serine protease</keyword>
<comment type="similarity">
    <text evidence="1">Belongs to the peptidase S8 family.</text>
</comment>
<dbReference type="InterPro" id="IPR022398">
    <property type="entry name" value="Peptidase_S8_His-AS"/>
</dbReference>
<dbReference type="PROSITE" id="PS50022">
    <property type="entry name" value="FA58C_3"/>
    <property type="match status" value="1"/>
</dbReference>
<dbReference type="InterPro" id="IPR037045">
    <property type="entry name" value="S8pro/Inhibitor_I9_sf"/>
</dbReference>
<dbReference type="SUPFAM" id="SSF49785">
    <property type="entry name" value="Galactose-binding domain-like"/>
    <property type="match status" value="1"/>
</dbReference>
<dbReference type="Gene3D" id="2.60.120.260">
    <property type="entry name" value="Galactose-binding domain-like"/>
    <property type="match status" value="1"/>
</dbReference>
<dbReference type="Gene3D" id="3.30.70.80">
    <property type="entry name" value="Peptidase S8 propeptide/proteinase inhibitor I9"/>
    <property type="match status" value="1"/>
</dbReference>
<dbReference type="Gene3D" id="3.40.50.200">
    <property type="entry name" value="Peptidase S8/S53 domain"/>
    <property type="match status" value="1"/>
</dbReference>
<evidence type="ECO:0000259" key="5">
    <source>
        <dbReference type="PROSITE" id="PS50022"/>
    </source>
</evidence>
<dbReference type="PANTHER" id="PTHR43806">
    <property type="entry name" value="PEPTIDASE S8"/>
    <property type="match status" value="1"/>
</dbReference>
<name>D7GN83_9ZZZZ</name>
<evidence type="ECO:0000256" key="1">
    <source>
        <dbReference type="ARBA" id="ARBA00011073"/>
    </source>
</evidence>
<dbReference type="GO" id="GO:0006508">
    <property type="term" value="P:proteolysis"/>
    <property type="evidence" value="ECO:0007669"/>
    <property type="project" value="UniProtKB-KW"/>
</dbReference>
<evidence type="ECO:0000256" key="4">
    <source>
        <dbReference type="ARBA" id="ARBA00022825"/>
    </source>
</evidence>
<dbReference type="SUPFAM" id="SSF52743">
    <property type="entry name" value="Subtilisin-like"/>
    <property type="match status" value="1"/>
</dbReference>
<dbReference type="PRINTS" id="PR00723">
    <property type="entry name" value="SUBTILISIN"/>
</dbReference>
<dbReference type="PROSITE" id="PS00138">
    <property type="entry name" value="SUBTILASE_SER"/>
    <property type="match status" value="1"/>
</dbReference>
<evidence type="ECO:0000313" key="6">
    <source>
        <dbReference type="EMBL" id="CBM43229.1"/>
    </source>
</evidence>
<dbReference type="Pfam" id="PF05922">
    <property type="entry name" value="Inhibitor_I9"/>
    <property type="match status" value="1"/>
</dbReference>
<dbReference type="CAZy" id="CBM32">
    <property type="family name" value="Carbohydrate-Binding Module Family 32"/>
</dbReference>
<dbReference type="SUPFAM" id="SSF54897">
    <property type="entry name" value="Protease propeptides/inhibitors"/>
    <property type="match status" value="1"/>
</dbReference>
<dbReference type="Pfam" id="PF00082">
    <property type="entry name" value="Peptidase_S8"/>
    <property type="match status" value="1"/>
</dbReference>
<protein>
    <submittedName>
        <fullName evidence="6">Serine protease</fullName>
    </submittedName>
</protein>
<dbReference type="PROSITE" id="PS51892">
    <property type="entry name" value="SUBTILASE"/>
    <property type="match status" value="1"/>
</dbReference>
<dbReference type="Pfam" id="PF00754">
    <property type="entry name" value="F5_F8_type_C"/>
    <property type="match status" value="1"/>
</dbReference>
<dbReference type="GO" id="GO:0005615">
    <property type="term" value="C:extracellular space"/>
    <property type="evidence" value="ECO:0007669"/>
    <property type="project" value="TreeGrafter"/>
</dbReference>
<dbReference type="EMBL" id="FN908461">
    <property type="protein sequence ID" value="CBM43229.1"/>
    <property type="molecule type" value="Genomic_DNA"/>
</dbReference>
<dbReference type="InterPro" id="IPR010259">
    <property type="entry name" value="S8pro/Inhibitor_I9"/>
</dbReference>
<dbReference type="InterPro" id="IPR000209">
    <property type="entry name" value="Peptidase_S8/S53_dom"/>
</dbReference>
<dbReference type="InterPro" id="IPR050131">
    <property type="entry name" value="Peptidase_S8_subtilisin-like"/>
</dbReference>
<keyword evidence="2 6" id="KW-0645">Protease</keyword>
<evidence type="ECO:0000256" key="3">
    <source>
        <dbReference type="ARBA" id="ARBA00022801"/>
    </source>
</evidence>
<dbReference type="PANTHER" id="PTHR43806:SF11">
    <property type="entry name" value="CEREVISIN-RELATED"/>
    <property type="match status" value="1"/>
</dbReference>
<dbReference type="InterPro" id="IPR023827">
    <property type="entry name" value="Peptidase_S8_Asp-AS"/>
</dbReference>
<dbReference type="InterPro" id="IPR015500">
    <property type="entry name" value="Peptidase_S8_subtilisin-rel"/>
</dbReference>
<dbReference type="PROSITE" id="PS00137">
    <property type="entry name" value="SUBTILASE_HIS"/>
    <property type="match status" value="1"/>
</dbReference>
<dbReference type="AlphaFoldDB" id="D7GN83"/>
<proteinExistence type="inferred from homology"/>
<evidence type="ECO:0000256" key="2">
    <source>
        <dbReference type="ARBA" id="ARBA00022670"/>
    </source>
</evidence>
<dbReference type="InterPro" id="IPR036852">
    <property type="entry name" value="Peptidase_S8/S53_dom_sf"/>
</dbReference>